<accession>A0A4T9TDK2</accession>
<dbReference type="EMBL" id="SSTM01000004">
    <property type="protein sequence ID" value="TJW10349.1"/>
    <property type="molecule type" value="Genomic_DNA"/>
</dbReference>
<feature type="transmembrane region" description="Helical" evidence="4">
    <location>
        <begin position="380"/>
        <end position="401"/>
    </location>
</feature>
<feature type="transmembrane region" description="Helical" evidence="4">
    <location>
        <begin position="344"/>
        <end position="368"/>
    </location>
</feature>
<dbReference type="PROSITE" id="PS50043">
    <property type="entry name" value="HTH_LUXR_2"/>
    <property type="match status" value="1"/>
</dbReference>
<dbReference type="GO" id="GO:0006355">
    <property type="term" value="P:regulation of DNA-templated transcription"/>
    <property type="evidence" value="ECO:0007669"/>
    <property type="project" value="InterPro"/>
</dbReference>
<feature type="transmembrane region" description="Helical" evidence="4">
    <location>
        <begin position="195"/>
        <end position="213"/>
    </location>
</feature>
<dbReference type="SMART" id="SM00421">
    <property type="entry name" value="HTH_LUXR"/>
    <property type="match status" value="1"/>
</dbReference>
<feature type="transmembrane region" description="Helical" evidence="4">
    <location>
        <begin position="146"/>
        <end position="164"/>
    </location>
</feature>
<dbReference type="CDD" id="cd06170">
    <property type="entry name" value="LuxR_C_like"/>
    <property type="match status" value="1"/>
</dbReference>
<keyword evidence="3" id="KW-0804">Transcription</keyword>
<feature type="transmembrane region" description="Helical" evidence="4">
    <location>
        <begin position="113"/>
        <end position="134"/>
    </location>
</feature>
<dbReference type="AlphaFoldDB" id="A0A4T9TDK2"/>
<name>A0A4T9TDK2_9ACTN</name>
<feature type="transmembrane region" description="Helical" evidence="4">
    <location>
        <begin position="413"/>
        <end position="434"/>
    </location>
</feature>
<keyword evidence="7" id="KW-1185">Reference proteome</keyword>
<feature type="transmembrane region" description="Helical" evidence="4">
    <location>
        <begin position="171"/>
        <end position="189"/>
    </location>
</feature>
<sequence>MSRFPILISGGNCEGGAMRETNNGGASRPRIDEGLLLASLGLALCFVFRSTDRYTAIAFPNQDSLFDSVLMGVSRLAPLLVLTLIYHRRLQSSKGVATCLSAQGIFISHAPRLIFLALMASVGLSVLYISSFGLPVTAETITIGKMLLGVANTLFLVAYAELVLPQGRTVTVTVFVTASFTFGVLRIALGLLSPQAALVLLLLCPAFSCLCLYEATGRQRPFAHDAAYPGVSSCPARHSKAGAIEPGDAYRPFLSGHTISLLASIAAYTFIFSALHMKWLNPQSSSPFVTIALQMAPGLGIMAGAFFVSKAQKFLTIERVASYSMLLPPLVIAVLYLSTFASDYLLIVFAIPLFAVQRMVFFLIWVIADAQEGSLQRMRMFCIGMSCLELGTSAFYCTAGIGRLAGSTEEMLFFPTVLVLGVLVTQQVATWLLSEKKQSEERARAAEEAAIKNDVDMIPQEMALRINAVADYYKLTKRERELLPYLMLGRAPDYIGRAMFIEPSTVKTHLKNIYRKTNVGKRTELLLLIENWSSPKED</sequence>
<keyword evidence="1" id="KW-0805">Transcription regulation</keyword>
<evidence type="ECO:0000259" key="5">
    <source>
        <dbReference type="PROSITE" id="PS50043"/>
    </source>
</evidence>
<dbReference type="InterPro" id="IPR036388">
    <property type="entry name" value="WH-like_DNA-bd_sf"/>
</dbReference>
<evidence type="ECO:0000256" key="1">
    <source>
        <dbReference type="ARBA" id="ARBA00023015"/>
    </source>
</evidence>
<feature type="domain" description="HTH luxR-type" evidence="5">
    <location>
        <begin position="468"/>
        <end position="533"/>
    </location>
</feature>
<evidence type="ECO:0000313" key="6">
    <source>
        <dbReference type="EMBL" id="TJW10349.1"/>
    </source>
</evidence>
<evidence type="ECO:0000256" key="2">
    <source>
        <dbReference type="ARBA" id="ARBA00023125"/>
    </source>
</evidence>
<evidence type="ECO:0000256" key="4">
    <source>
        <dbReference type="SAM" id="Phobius"/>
    </source>
</evidence>
<comment type="caution">
    <text evidence="6">The sequence shown here is derived from an EMBL/GenBank/DDBJ whole genome shotgun (WGS) entry which is preliminary data.</text>
</comment>
<dbReference type="Pfam" id="PF00196">
    <property type="entry name" value="GerE"/>
    <property type="match status" value="1"/>
</dbReference>
<feature type="transmembrane region" description="Helical" evidence="4">
    <location>
        <begin position="320"/>
        <end position="338"/>
    </location>
</feature>
<dbReference type="SUPFAM" id="SSF46894">
    <property type="entry name" value="C-terminal effector domain of the bipartite response regulators"/>
    <property type="match status" value="1"/>
</dbReference>
<proteinExistence type="predicted"/>
<dbReference type="InterPro" id="IPR000792">
    <property type="entry name" value="Tscrpt_reg_LuxR_C"/>
</dbReference>
<dbReference type="GO" id="GO:0003677">
    <property type="term" value="F:DNA binding"/>
    <property type="evidence" value="ECO:0007669"/>
    <property type="project" value="UniProtKB-KW"/>
</dbReference>
<dbReference type="PANTHER" id="PTHR44688:SF16">
    <property type="entry name" value="DNA-BINDING TRANSCRIPTIONAL ACTIVATOR DEVR_DOSR"/>
    <property type="match status" value="1"/>
</dbReference>
<keyword evidence="4" id="KW-0812">Transmembrane</keyword>
<dbReference type="OrthoDB" id="3193346at2"/>
<evidence type="ECO:0000256" key="3">
    <source>
        <dbReference type="ARBA" id="ARBA00023163"/>
    </source>
</evidence>
<feature type="transmembrane region" description="Helical" evidence="4">
    <location>
        <begin position="288"/>
        <end position="308"/>
    </location>
</feature>
<feature type="transmembrane region" description="Helical" evidence="4">
    <location>
        <begin position="259"/>
        <end position="276"/>
    </location>
</feature>
<dbReference type="InterPro" id="IPR016032">
    <property type="entry name" value="Sig_transdc_resp-reg_C-effctor"/>
</dbReference>
<protein>
    <submittedName>
        <fullName evidence="6">Helix-turn-helix transcriptional regulator</fullName>
    </submittedName>
</protein>
<reference evidence="6 7" key="1">
    <citation type="submission" date="2019-04" db="EMBL/GenBank/DDBJ databases">
        <title>Microbes associate with the intestines of laboratory mice.</title>
        <authorList>
            <person name="Navarre W."/>
            <person name="Wong E."/>
            <person name="Huang K.C."/>
            <person name="Tropini C."/>
            <person name="Ng K."/>
            <person name="Yu B."/>
        </authorList>
    </citation>
    <scope>NUCLEOTIDE SEQUENCE [LARGE SCALE GENOMIC DNA]</scope>
    <source>
        <strain evidence="6 7">NM48_B13</strain>
    </source>
</reference>
<evidence type="ECO:0000313" key="7">
    <source>
        <dbReference type="Proteomes" id="UP000309454"/>
    </source>
</evidence>
<keyword evidence="4" id="KW-0472">Membrane</keyword>
<dbReference type="PANTHER" id="PTHR44688">
    <property type="entry name" value="DNA-BINDING TRANSCRIPTIONAL ACTIVATOR DEVR_DOSR"/>
    <property type="match status" value="1"/>
</dbReference>
<keyword evidence="4" id="KW-1133">Transmembrane helix</keyword>
<dbReference type="PRINTS" id="PR00038">
    <property type="entry name" value="HTHLUXR"/>
</dbReference>
<keyword evidence="2" id="KW-0238">DNA-binding</keyword>
<organism evidence="6 7">
    <name type="scientific">Parvibacter caecicola</name>
    <dbReference type="NCBI Taxonomy" id="747645"/>
    <lineage>
        <taxon>Bacteria</taxon>
        <taxon>Bacillati</taxon>
        <taxon>Actinomycetota</taxon>
        <taxon>Coriobacteriia</taxon>
        <taxon>Coriobacteriales</taxon>
        <taxon>Coriobacteriaceae</taxon>
        <taxon>Parvibacter</taxon>
    </lineage>
</organism>
<dbReference type="Proteomes" id="UP000309454">
    <property type="component" value="Unassembled WGS sequence"/>
</dbReference>
<gene>
    <name evidence="6" type="ORF">E5982_07360</name>
</gene>
<dbReference type="Gene3D" id="1.10.10.10">
    <property type="entry name" value="Winged helix-like DNA-binding domain superfamily/Winged helix DNA-binding domain"/>
    <property type="match status" value="1"/>
</dbReference>